<protein>
    <submittedName>
        <fullName evidence="1">Uncharacterized protein</fullName>
    </submittedName>
</protein>
<dbReference type="Proteomes" id="UP000027665">
    <property type="component" value="Unassembled WGS sequence"/>
</dbReference>
<evidence type="ECO:0000313" key="1">
    <source>
        <dbReference type="EMBL" id="KEJ92075.1"/>
    </source>
</evidence>
<comment type="caution">
    <text evidence="1">The sequence shown here is derived from an EMBL/GenBank/DDBJ whole genome shotgun (WGS) entry which is preliminary data.</text>
</comment>
<dbReference type="OrthoDB" id="4548at2"/>
<proteinExistence type="predicted"/>
<sequence length="144" mass="16248">MAGPVQFSLEEIISMLLQRVESLAASDENSKTKQNIIYRVLYKKGILTDDDIMASVKEEYRMLKELGVIKEEPAEDVYRTITDGVLQWVKGDVEGIKKSMADYEKKLQEYAREEAKKPRIEVAGANVLNQLDAAAANKRGKLII</sequence>
<gene>
    <name evidence="1" type="ORF">EH55_06765</name>
</gene>
<keyword evidence="2" id="KW-1185">Reference proteome</keyword>
<dbReference type="GeneID" id="90983964"/>
<dbReference type="AlphaFoldDB" id="A0A073IRB3"/>
<name>A0A073IRB3_9BACT</name>
<dbReference type="RefSeq" id="WP_037976853.1">
    <property type="nucleotide sequence ID" value="NZ_CALIAO010000029.1"/>
</dbReference>
<dbReference type="eggNOG" id="ENOG5031BK3">
    <property type="taxonomic scope" value="Bacteria"/>
</dbReference>
<dbReference type="STRING" id="2754.EH55_06765"/>
<accession>A0A073IRB3</accession>
<reference evidence="1 2" key="1">
    <citation type="submission" date="2014-04" db="EMBL/GenBank/DDBJ databases">
        <title>Draft Genome Sequence of Synergistes jonesii.</title>
        <authorList>
            <person name="Coil D.A."/>
            <person name="Eisen J.A."/>
            <person name="Holland-Moritz H.E."/>
        </authorList>
    </citation>
    <scope>NUCLEOTIDE SEQUENCE [LARGE SCALE GENOMIC DNA]</scope>
    <source>
        <strain evidence="1 2">78-1</strain>
    </source>
</reference>
<evidence type="ECO:0000313" key="2">
    <source>
        <dbReference type="Proteomes" id="UP000027665"/>
    </source>
</evidence>
<organism evidence="1 2">
    <name type="scientific">Synergistes jonesii</name>
    <dbReference type="NCBI Taxonomy" id="2754"/>
    <lineage>
        <taxon>Bacteria</taxon>
        <taxon>Thermotogati</taxon>
        <taxon>Synergistota</taxon>
        <taxon>Synergistia</taxon>
        <taxon>Synergistales</taxon>
        <taxon>Synergistaceae</taxon>
        <taxon>Synergistes</taxon>
    </lineage>
</organism>
<dbReference type="EMBL" id="JMKI01000036">
    <property type="protein sequence ID" value="KEJ92075.1"/>
    <property type="molecule type" value="Genomic_DNA"/>
</dbReference>